<reference evidence="17" key="1">
    <citation type="journal article" date="2020" name="ISME J.">
        <title>Gammaproteobacteria mediating utilization of methyl-, sulfur- and petroleum organic compounds in deep ocean hydrothermal plumes.</title>
        <authorList>
            <person name="Zhou Z."/>
            <person name="Liu Y."/>
            <person name="Pan J."/>
            <person name="Cron B.R."/>
            <person name="Toner B.M."/>
            <person name="Anantharaman K."/>
            <person name="Breier J.A."/>
            <person name="Dick G.J."/>
            <person name="Li M."/>
        </authorList>
    </citation>
    <scope>NUCLEOTIDE SEQUENCE</scope>
    <source>
        <strain evidence="17">SZUA-1476</strain>
    </source>
</reference>
<dbReference type="Proteomes" id="UP000653692">
    <property type="component" value="Unassembled WGS sequence"/>
</dbReference>
<evidence type="ECO:0000256" key="13">
    <source>
        <dbReference type="ARBA" id="ARBA00066936"/>
    </source>
</evidence>
<dbReference type="GO" id="GO:0005737">
    <property type="term" value="C:cytoplasm"/>
    <property type="evidence" value="ECO:0007669"/>
    <property type="project" value="UniProtKB-SubCell"/>
</dbReference>
<accession>A0A832ZES1</accession>
<dbReference type="EC" id="2.1.1.213" evidence="13"/>
<sequence length="333" mass="37840">MLYVEILGNLPGLAKGEVKALLELADKGFKIVENDHLFLAVKGNEKAFPFLDRLGMAHEYGILLFSAESVKELYAKAESIDWGEYITGTFKVDREVMRNCAHDVKNLEKKLGAIIYKQGFKVNLSNPNTLVRVYCGRKLWVGVRVRAFKAKSFDERKAHKRPFYKPIALPPRIARAMVNLARARKEVLDPFMGTGGILIEAGLMGLKVYGVDLRKDMVDGARINLEYFRIRDYVLKQGDATKLREIFPDKTFEAVATDPPYGSSATLAGRKREELYEKALMSIYEVLDGHLSIAFPAEFNAEKVAEKIGFEVLEKHYQRVHSSLDRYFYVMIT</sequence>
<evidence type="ECO:0000256" key="12">
    <source>
        <dbReference type="ARBA" id="ARBA00061338"/>
    </source>
</evidence>
<evidence type="ECO:0000256" key="15">
    <source>
        <dbReference type="PROSITE-ProRule" id="PRU00529"/>
    </source>
</evidence>
<evidence type="ECO:0000256" key="14">
    <source>
        <dbReference type="ARBA" id="ARBA00082665"/>
    </source>
</evidence>
<dbReference type="GO" id="GO:0000049">
    <property type="term" value="F:tRNA binding"/>
    <property type="evidence" value="ECO:0007669"/>
    <property type="project" value="UniProtKB-KW"/>
</dbReference>
<evidence type="ECO:0000256" key="8">
    <source>
        <dbReference type="ARBA" id="ARBA00022694"/>
    </source>
</evidence>
<dbReference type="InterPro" id="IPR002052">
    <property type="entry name" value="DNA_methylase_N6_adenine_CS"/>
</dbReference>
<dbReference type="InterPro" id="IPR005885">
    <property type="entry name" value="TrmG10"/>
</dbReference>
<comment type="catalytic activity">
    <reaction evidence="10">
        <text>guanosine(10) in tRNA + 2 S-adenosyl-L-methionine = N(2)-dimethylguanosine(10) in tRNA + 2 S-adenosyl-L-homocysteine + 2 H(+)</text>
        <dbReference type="Rhea" id="RHEA:43124"/>
        <dbReference type="Rhea" id="RHEA-COMP:10355"/>
        <dbReference type="Rhea" id="RHEA-COMP:10358"/>
        <dbReference type="ChEBI" id="CHEBI:15378"/>
        <dbReference type="ChEBI" id="CHEBI:57856"/>
        <dbReference type="ChEBI" id="CHEBI:59789"/>
        <dbReference type="ChEBI" id="CHEBI:74269"/>
        <dbReference type="ChEBI" id="CHEBI:74513"/>
        <dbReference type="EC" id="2.1.1.213"/>
    </reaction>
</comment>
<comment type="function">
    <text evidence="11">Catalyzes the adenosylmethionine-dependent methylation of the exocyclic amino group (N(2)) of guanosine at position 10 of various tRNAs. Acts via a two-step process that leads to the formation of either N(2)-monomethyl (m(2)G) or N(2)-dimethylguanosine (m(2)(2)G).</text>
</comment>
<evidence type="ECO:0000256" key="4">
    <source>
        <dbReference type="ARBA" id="ARBA00022555"/>
    </source>
</evidence>
<dbReference type="PANTHER" id="PTHR14911:SF21">
    <property type="entry name" value="N2-METHYLGUANOSINE TRNA METHYLTRANSFERASE"/>
    <property type="match status" value="1"/>
</dbReference>
<evidence type="ECO:0000313" key="17">
    <source>
        <dbReference type="EMBL" id="HIP88903.1"/>
    </source>
</evidence>
<keyword evidence="3" id="KW-0963">Cytoplasm</keyword>
<keyword evidence="8" id="KW-0819">tRNA processing</keyword>
<dbReference type="Gene3D" id="3.40.50.150">
    <property type="entry name" value="Vaccinia Virus protein VP39"/>
    <property type="match status" value="1"/>
</dbReference>
<evidence type="ECO:0000259" key="16">
    <source>
        <dbReference type="PROSITE" id="PS51165"/>
    </source>
</evidence>
<evidence type="ECO:0000256" key="6">
    <source>
        <dbReference type="ARBA" id="ARBA00022679"/>
    </source>
</evidence>
<dbReference type="GO" id="GO:0160101">
    <property type="term" value="F:tRNA (guanine(10)-N2)-dimethyltransferase activity"/>
    <property type="evidence" value="ECO:0007669"/>
    <property type="project" value="UniProtKB-EC"/>
</dbReference>
<dbReference type="CDD" id="cd02440">
    <property type="entry name" value="AdoMet_MTases"/>
    <property type="match status" value="1"/>
</dbReference>
<evidence type="ECO:0000256" key="10">
    <source>
        <dbReference type="ARBA" id="ARBA00051883"/>
    </source>
</evidence>
<evidence type="ECO:0000256" key="7">
    <source>
        <dbReference type="ARBA" id="ARBA00022691"/>
    </source>
</evidence>
<feature type="domain" description="THUMP" evidence="16">
    <location>
        <begin position="44"/>
        <end position="147"/>
    </location>
</feature>
<evidence type="ECO:0000256" key="2">
    <source>
        <dbReference type="ARBA" id="ARBA00011245"/>
    </source>
</evidence>
<dbReference type="GO" id="GO:0160102">
    <property type="term" value="F:tRNA (guanine(10)-N2)-methyltransferase activity"/>
    <property type="evidence" value="ECO:0007669"/>
    <property type="project" value="InterPro"/>
</dbReference>
<dbReference type="Pfam" id="PF02926">
    <property type="entry name" value="THUMP"/>
    <property type="match status" value="1"/>
</dbReference>
<comment type="similarity">
    <text evidence="12">Belongs to the methyltransferase superfamily. Trm-G10 family.</text>
</comment>
<dbReference type="FunFam" id="3.40.50.150:FF:000251">
    <property type="entry name" value="Putative RNA methylase"/>
    <property type="match status" value="1"/>
</dbReference>
<keyword evidence="6 17" id="KW-0808">Transferase</keyword>
<evidence type="ECO:0000256" key="11">
    <source>
        <dbReference type="ARBA" id="ARBA00054380"/>
    </source>
</evidence>
<keyword evidence="4" id="KW-0820">tRNA-binding</keyword>
<dbReference type="CDD" id="cd11715">
    <property type="entry name" value="THUMP_AdoMetMT"/>
    <property type="match status" value="1"/>
</dbReference>
<gene>
    <name evidence="17" type="ORF">EYH24_02865</name>
</gene>
<name>A0A832ZES1_9EURY</name>
<organism evidence="17 18">
    <name type="scientific">Thermococcus paralvinellae</name>
    <dbReference type="NCBI Taxonomy" id="582419"/>
    <lineage>
        <taxon>Archaea</taxon>
        <taxon>Methanobacteriati</taxon>
        <taxon>Methanobacteriota</taxon>
        <taxon>Thermococci</taxon>
        <taxon>Thermococcales</taxon>
        <taxon>Thermococcaceae</taxon>
        <taxon>Thermococcus</taxon>
    </lineage>
</organism>
<dbReference type="InterPro" id="IPR029063">
    <property type="entry name" value="SAM-dependent_MTases_sf"/>
</dbReference>
<proteinExistence type="inferred from homology"/>
<dbReference type="PANTHER" id="PTHR14911">
    <property type="entry name" value="THUMP DOMAIN-CONTAINING"/>
    <property type="match status" value="1"/>
</dbReference>
<keyword evidence="7" id="KW-0949">S-adenosyl-L-methionine</keyword>
<dbReference type="InterPro" id="IPR004114">
    <property type="entry name" value="THUMP_dom"/>
</dbReference>
<dbReference type="GO" id="GO:0030488">
    <property type="term" value="P:tRNA methylation"/>
    <property type="evidence" value="ECO:0007669"/>
    <property type="project" value="InterPro"/>
</dbReference>
<keyword evidence="9 15" id="KW-0694">RNA-binding</keyword>
<comment type="subunit">
    <text evidence="2">Monomer.</text>
</comment>
<evidence type="ECO:0000256" key="5">
    <source>
        <dbReference type="ARBA" id="ARBA00022603"/>
    </source>
</evidence>
<evidence type="ECO:0000256" key="1">
    <source>
        <dbReference type="ARBA" id="ARBA00004496"/>
    </source>
</evidence>
<dbReference type="PROSITE" id="PS00092">
    <property type="entry name" value="N6_MTASE"/>
    <property type="match status" value="1"/>
</dbReference>
<dbReference type="SMART" id="SM00981">
    <property type="entry name" value="THUMP"/>
    <property type="match status" value="1"/>
</dbReference>
<dbReference type="EMBL" id="DQUR01000100">
    <property type="protein sequence ID" value="HIP88903.1"/>
    <property type="molecule type" value="Genomic_DNA"/>
</dbReference>
<dbReference type="InterPro" id="IPR000241">
    <property type="entry name" value="RlmKL-like_Mtase"/>
</dbReference>
<evidence type="ECO:0000256" key="3">
    <source>
        <dbReference type="ARBA" id="ARBA00022490"/>
    </source>
</evidence>
<evidence type="ECO:0000256" key="9">
    <source>
        <dbReference type="ARBA" id="ARBA00022884"/>
    </source>
</evidence>
<comment type="caution">
    <text evidence="17">The sequence shown here is derived from an EMBL/GenBank/DDBJ whole genome shotgun (WGS) entry which is preliminary data.</text>
</comment>
<dbReference type="NCBIfam" id="TIGR01177">
    <property type="entry name" value="TIGR01177 family methyltransferase"/>
    <property type="match status" value="1"/>
</dbReference>
<protein>
    <recommendedName>
        <fullName evidence="13">tRNA (guanine(10)-N(2))-dimethyltransferase</fullName>
        <ecNumber evidence="13">2.1.1.213</ecNumber>
    </recommendedName>
    <alternativeName>
        <fullName evidence="14">tRNA:G10 dimethyltransferase</fullName>
    </alternativeName>
</protein>
<dbReference type="AlphaFoldDB" id="A0A832ZES1"/>
<dbReference type="SUPFAM" id="SSF53335">
    <property type="entry name" value="S-adenosyl-L-methionine-dependent methyltransferases"/>
    <property type="match status" value="1"/>
</dbReference>
<evidence type="ECO:0000313" key="18">
    <source>
        <dbReference type="Proteomes" id="UP000653692"/>
    </source>
</evidence>
<keyword evidence="5 17" id="KW-0489">Methyltransferase</keyword>
<dbReference type="SUPFAM" id="SSF143437">
    <property type="entry name" value="THUMP domain-like"/>
    <property type="match status" value="1"/>
</dbReference>
<comment type="subcellular location">
    <subcellularLocation>
        <location evidence="1">Cytoplasm</location>
    </subcellularLocation>
</comment>
<dbReference type="PROSITE" id="PS51165">
    <property type="entry name" value="THUMP"/>
    <property type="match status" value="1"/>
</dbReference>
<dbReference type="Pfam" id="PF01170">
    <property type="entry name" value="UPF0020"/>
    <property type="match status" value="1"/>
</dbReference>